<proteinExistence type="inferred from homology"/>
<evidence type="ECO:0000313" key="14">
    <source>
        <dbReference type="Proteomes" id="UP000189426"/>
    </source>
</evidence>
<dbReference type="SFLD" id="SFLDF00299">
    <property type="entry name" value="anaerobic_ribonucleoside-triph"/>
    <property type="match status" value="1"/>
</dbReference>
<name>A0A1V3ICN4_9PAST</name>
<dbReference type="GO" id="GO:0043365">
    <property type="term" value="F:[formate-C-acetyltransferase]-activating enzyme activity"/>
    <property type="evidence" value="ECO:0007669"/>
    <property type="project" value="InterPro"/>
</dbReference>
<keyword evidence="10" id="KW-0411">Iron-sulfur</keyword>
<accession>A0A1V3ICN4</accession>
<dbReference type="AlphaFoldDB" id="A0A1V3ICN4"/>
<evidence type="ECO:0000256" key="6">
    <source>
        <dbReference type="ARBA" id="ARBA00022691"/>
    </source>
</evidence>
<protein>
    <recommendedName>
        <fullName evidence="4 12">Anaerobic ribonucleoside-triphosphate reductase-activating protein</fullName>
        <ecNumber evidence="12">1.97.1.-</ecNumber>
    </recommendedName>
</protein>
<dbReference type="InterPro" id="IPR012837">
    <property type="entry name" value="NrdG"/>
</dbReference>
<dbReference type="NCBIfam" id="TIGR02491">
    <property type="entry name" value="NrdG"/>
    <property type="match status" value="1"/>
</dbReference>
<dbReference type="InterPro" id="IPR001989">
    <property type="entry name" value="Radical_activat_CS"/>
</dbReference>
<dbReference type="SUPFAM" id="SSF102114">
    <property type="entry name" value="Radical SAM enzymes"/>
    <property type="match status" value="1"/>
</dbReference>
<comment type="function">
    <text evidence="2 12">Activation of anaerobic ribonucleoside-triphosphate reductase under anaerobic conditions by generation of an organic free radical, using S-adenosylmethionine and reduced flavodoxin as cosubstrates to produce 5'-deoxy-adenosine.</text>
</comment>
<evidence type="ECO:0000256" key="2">
    <source>
        <dbReference type="ARBA" id="ARBA00003852"/>
    </source>
</evidence>
<dbReference type="InterPro" id="IPR007197">
    <property type="entry name" value="rSAM"/>
</dbReference>
<dbReference type="EC" id="1.97.1.-" evidence="12"/>
<dbReference type="InterPro" id="IPR034457">
    <property type="entry name" value="Organic_radical-activating"/>
</dbReference>
<keyword evidence="5" id="KW-0004">4Fe-4S</keyword>
<evidence type="ECO:0000313" key="13">
    <source>
        <dbReference type="EMBL" id="OOF38136.1"/>
    </source>
</evidence>
<dbReference type="InterPro" id="IPR013785">
    <property type="entry name" value="Aldolase_TIM"/>
</dbReference>
<dbReference type="CDD" id="cd01335">
    <property type="entry name" value="Radical_SAM"/>
    <property type="match status" value="1"/>
</dbReference>
<comment type="caution">
    <text evidence="13">The sequence shown here is derived from an EMBL/GenBank/DDBJ whole genome shotgun (WGS) entry which is preliminary data.</text>
</comment>
<dbReference type="NCBIfam" id="NF008335">
    <property type="entry name" value="PRK11121.1"/>
    <property type="match status" value="1"/>
</dbReference>
<sequence>MNYLQYYPTDVINGEGTRCTLFVSGCTHGCKGCYNQKSWSFSAGILFDEAMEQQIINDLKDTRIKRQGLTLSGGDPLHPRNVETLLPFVQRVKRECPDKDIWVWTGYKLDELDKNQRAMLPYIDVLIDGKFEQEKADPSLVWRGSANQVIHRFKNI</sequence>
<dbReference type="STRING" id="1908257.BKK47_10200"/>
<dbReference type="EMBL" id="MLHG01000074">
    <property type="protein sequence ID" value="OOF38136.1"/>
    <property type="molecule type" value="Genomic_DNA"/>
</dbReference>
<evidence type="ECO:0000256" key="5">
    <source>
        <dbReference type="ARBA" id="ARBA00022485"/>
    </source>
</evidence>
<keyword evidence="8 12" id="KW-0560">Oxidoreductase</keyword>
<gene>
    <name evidence="13" type="ORF">BKK47_10200</name>
</gene>
<dbReference type="Proteomes" id="UP000189426">
    <property type="component" value="Unassembled WGS sequence"/>
</dbReference>
<evidence type="ECO:0000256" key="8">
    <source>
        <dbReference type="ARBA" id="ARBA00023002"/>
    </source>
</evidence>
<comment type="similarity">
    <text evidence="3 12">Belongs to the organic radical-activating enzymes family.</text>
</comment>
<evidence type="ECO:0000256" key="9">
    <source>
        <dbReference type="ARBA" id="ARBA00023004"/>
    </source>
</evidence>
<reference evidence="13 14" key="1">
    <citation type="submission" date="2016-10" db="EMBL/GenBank/DDBJ databases">
        <title>Rodentibacter gen. nov. and new species.</title>
        <authorList>
            <person name="Christensen H."/>
        </authorList>
    </citation>
    <scope>NUCLEOTIDE SEQUENCE [LARGE SCALE GENOMIC DNA]</scope>
    <source>
        <strain evidence="13 14">Ppn418</strain>
    </source>
</reference>
<keyword evidence="7" id="KW-0479">Metal-binding</keyword>
<evidence type="ECO:0000256" key="3">
    <source>
        <dbReference type="ARBA" id="ARBA00009777"/>
    </source>
</evidence>
<dbReference type="PROSITE" id="PS01087">
    <property type="entry name" value="RADICAL_ACTIVATING"/>
    <property type="match status" value="1"/>
</dbReference>
<comment type="catalytic activity">
    <reaction evidence="11">
        <text>glycyl-[protein] + reduced [flavodoxin] + S-adenosyl-L-methionine = glycin-2-yl radical-[protein] + semiquinone [flavodoxin] + 5'-deoxyadenosine + L-methionine + H(+)</text>
        <dbReference type="Rhea" id="RHEA:61976"/>
        <dbReference type="Rhea" id="RHEA-COMP:10622"/>
        <dbReference type="Rhea" id="RHEA-COMP:14480"/>
        <dbReference type="Rhea" id="RHEA-COMP:15993"/>
        <dbReference type="Rhea" id="RHEA-COMP:15994"/>
        <dbReference type="ChEBI" id="CHEBI:15378"/>
        <dbReference type="ChEBI" id="CHEBI:17319"/>
        <dbReference type="ChEBI" id="CHEBI:29947"/>
        <dbReference type="ChEBI" id="CHEBI:32722"/>
        <dbReference type="ChEBI" id="CHEBI:57618"/>
        <dbReference type="ChEBI" id="CHEBI:57844"/>
        <dbReference type="ChEBI" id="CHEBI:59789"/>
        <dbReference type="ChEBI" id="CHEBI:140311"/>
    </reaction>
</comment>
<dbReference type="GO" id="GO:0051539">
    <property type="term" value="F:4 iron, 4 sulfur cluster binding"/>
    <property type="evidence" value="ECO:0007669"/>
    <property type="project" value="UniProtKB-KW"/>
</dbReference>
<evidence type="ECO:0000256" key="12">
    <source>
        <dbReference type="PIRNR" id="PIRNR000368"/>
    </source>
</evidence>
<organism evidence="13 14">
    <name type="scientific">Rodentibacter mrazii</name>
    <dbReference type="NCBI Taxonomy" id="1908257"/>
    <lineage>
        <taxon>Bacteria</taxon>
        <taxon>Pseudomonadati</taxon>
        <taxon>Pseudomonadota</taxon>
        <taxon>Gammaproteobacteria</taxon>
        <taxon>Pasteurellales</taxon>
        <taxon>Pasteurellaceae</taxon>
        <taxon>Rodentibacter</taxon>
    </lineage>
</organism>
<dbReference type="InterPro" id="IPR058240">
    <property type="entry name" value="rSAM_sf"/>
</dbReference>
<dbReference type="SFLD" id="SFLDG01066">
    <property type="entry name" value="organic_radical-activating_enz"/>
    <property type="match status" value="1"/>
</dbReference>
<comment type="cofactor">
    <cofactor evidence="1">
        <name>[4Fe-4S] cluster</name>
        <dbReference type="ChEBI" id="CHEBI:49883"/>
    </cofactor>
</comment>
<dbReference type="Gene3D" id="3.20.20.70">
    <property type="entry name" value="Aldolase class I"/>
    <property type="match status" value="1"/>
</dbReference>
<dbReference type="GO" id="GO:0046872">
    <property type="term" value="F:metal ion binding"/>
    <property type="evidence" value="ECO:0007669"/>
    <property type="project" value="UniProtKB-KW"/>
</dbReference>
<evidence type="ECO:0000256" key="4">
    <source>
        <dbReference type="ARBA" id="ARBA00014281"/>
    </source>
</evidence>
<dbReference type="SFLD" id="SFLDG01063">
    <property type="entry name" value="activating_enzymes__group_1"/>
    <property type="match status" value="1"/>
</dbReference>
<keyword evidence="6" id="KW-0949">S-adenosyl-L-methionine</keyword>
<keyword evidence="14" id="KW-1185">Reference proteome</keyword>
<dbReference type="PANTHER" id="PTHR30352:SF2">
    <property type="entry name" value="ANAEROBIC RIBONUCLEOSIDE-TRIPHOSPHATE REDUCTASE-ACTIVATING PROTEIN"/>
    <property type="match status" value="1"/>
</dbReference>
<dbReference type="Pfam" id="PF13353">
    <property type="entry name" value="Fer4_12"/>
    <property type="match status" value="1"/>
</dbReference>
<dbReference type="GO" id="GO:0004748">
    <property type="term" value="F:ribonucleoside-diphosphate reductase activity, thioredoxin disulfide as acceptor"/>
    <property type="evidence" value="ECO:0007669"/>
    <property type="project" value="TreeGrafter"/>
</dbReference>
<keyword evidence="9" id="KW-0408">Iron</keyword>
<evidence type="ECO:0000256" key="1">
    <source>
        <dbReference type="ARBA" id="ARBA00001966"/>
    </source>
</evidence>
<evidence type="ECO:0000256" key="7">
    <source>
        <dbReference type="ARBA" id="ARBA00022723"/>
    </source>
</evidence>
<evidence type="ECO:0000256" key="10">
    <source>
        <dbReference type="ARBA" id="ARBA00023014"/>
    </source>
</evidence>
<dbReference type="PIRSF" id="PIRSF000368">
    <property type="entry name" value="NrdG"/>
    <property type="match status" value="1"/>
</dbReference>
<dbReference type="RefSeq" id="WP_077494757.1">
    <property type="nucleotide sequence ID" value="NZ_MLHG01000074.1"/>
</dbReference>
<dbReference type="PANTHER" id="PTHR30352">
    <property type="entry name" value="PYRUVATE FORMATE-LYASE-ACTIVATING ENZYME"/>
    <property type="match status" value="1"/>
</dbReference>
<dbReference type="SFLD" id="SFLDS00029">
    <property type="entry name" value="Radical_SAM"/>
    <property type="match status" value="1"/>
</dbReference>
<evidence type="ECO:0000256" key="11">
    <source>
        <dbReference type="ARBA" id="ARBA00047365"/>
    </source>
</evidence>